<evidence type="ECO:0000313" key="1">
    <source>
        <dbReference type="EMBL" id="JAD40409.1"/>
    </source>
</evidence>
<dbReference type="AlphaFoldDB" id="A0A0A8ZLW7"/>
<organism evidence="1">
    <name type="scientific">Arundo donax</name>
    <name type="common">Giant reed</name>
    <name type="synonym">Donax arundinaceus</name>
    <dbReference type="NCBI Taxonomy" id="35708"/>
    <lineage>
        <taxon>Eukaryota</taxon>
        <taxon>Viridiplantae</taxon>
        <taxon>Streptophyta</taxon>
        <taxon>Embryophyta</taxon>
        <taxon>Tracheophyta</taxon>
        <taxon>Spermatophyta</taxon>
        <taxon>Magnoliopsida</taxon>
        <taxon>Liliopsida</taxon>
        <taxon>Poales</taxon>
        <taxon>Poaceae</taxon>
        <taxon>PACMAD clade</taxon>
        <taxon>Arundinoideae</taxon>
        <taxon>Arundineae</taxon>
        <taxon>Arundo</taxon>
    </lineage>
</organism>
<proteinExistence type="predicted"/>
<accession>A0A0A8ZLW7</accession>
<sequence>MLDGKVFFKRSLLFVQSIRSKLLTWRVTTIRLGDLKEGSIMAQ</sequence>
<reference evidence="1" key="2">
    <citation type="journal article" date="2015" name="Data Brief">
        <title>Shoot transcriptome of the giant reed, Arundo donax.</title>
        <authorList>
            <person name="Barrero R.A."/>
            <person name="Guerrero F.D."/>
            <person name="Moolhuijzen P."/>
            <person name="Goolsby J.A."/>
            <person name="Tidwell J."/>
            <person name="Bellgard S.E."/>
            <person name="Bellgard M.I."/>
        </authorList>
    </citation>
    <scope>NUCLEOTIDE SEQUENCE</scope>
    <source>
        <tissue evidence="1">Shoot tissue taken approximately 20 cm above the soil surface</tissue>
    </source>
</reference>
<reference evidence="1" key="1">
    <citation type="submission" date="2014-09" db="EMBL/GenBank/DDBJ databases">
        <authorList>
            <person name="Magalhaes I.L.F."/>
            <person name="Oliveira U."/>
            <person name="Santos F.R."/>
            <person name="Vidigal T.H.D.A."/>
            <person name="Brescovit A.D."/>
            <person name="Santos A.J."/>
        </authorList>
    </citation>
    <scope>NUCLEOTIDE SEQUENCE</scope>
    <source>
        <tissue evidence="1">Shoot tissue taken approximately 20 cm above the soil surface</tissue>
    </source>
</reference>
<name>A0A0A8ZLW7_ARUDO</name>
<dbReference type="EMBL" id="GBRH01257486">
    <property type="protein sequence ID" value="JAD40409.1"/>
    <property type="molecule type" value="Transcribed_RNA"/>
</dbReference>
<protein>
    <submittedName>
        <fullName evidence="1">Uncharacterized protein</fullName>
    </submittedName>
</protein>